<dbReference type="EMBL" id="LTAO01000023">
    <property type="protein sequence ID" value="KYG29424.1"/>
    <property type="molecule type" value="Genomic_DNA"/>
</dbReference>
<keyword evidence="6 9" id="KW-0249">Electron transport</keyword>
<evidence type="ECO:0000256" key="1">
    <source>
        <dbReference type="ARBA" id="ARBA00001927"/>
    </source>
</evidence>
<dbReference type="GO" id="GO:0009055">
    <property type="term" value="F:electron transfer activity"/>
    <property type="evidence" value="ECO:0007669"/>
    <property type="project" value="UniProtKB-UniRule"/>
</dbReference>
<dbReference type="PROSITE" id="PS00198">
    <property type="entry name" value="4FE4S_FER_1"/>
    <property type="match status" value="1"/>
</dbReference>
<dbReference type="Pfam" id="PF12800">
    <property type="entry name" value="Fer4_4"/>
    <property type="match status" value="1"/>
</dbReference>
<keyword evidence="8 9" id="KW-0411">Iron-sulfur</keyword>
<proteinExistence type="predicted"/>
<evidence type="ECO:0000256" key="5">
    <source>
        <dbReference type="ARBA" id="ARBA00022723"/>
    </source>
</evidence>
<dbReference type="STRING" id="519424.AZF04_07825"/>
<dbReference type="GO" id="GO:0046872">
    <property type="term" value="F:metal ion binding"/>
    <property type="evidence" value="ECO:0007669"/>
    <property type="project" value="UniProtKB-UniRule"/>
</dbReference>
<gene>
    <name evidence="11" type="ORF">AZF04_07825</name>
</gene>
<dbReference type="InterPro" id="IPR017896">
    <property type="entry name" value="4Fe4S_Fe-S-bd"/>
</dbReference>
<dbReference type="SUPFAM" id="SSF54862">
    <property type="entry name" value="4Fe-4S ferredoxins"/>
    <property type="match status" value="1"/>
</dbReference>
<feature type="domain" description="4Fe-4S ferredoxin-type" evidence="10">
    <location>
        <begin position="31"/>
        <end position="60"/>
    </location>
</feature>
<sequence>MSYVILSPCVGEKAGECVDVCPVDCIEEVEDQYLINPEICIDCGACQVVCPVDAIEEEYELTPEQMPYLKKAEEYFGIEG</sequence>
<dbReference type="AlphaFoldDB" id="A0A162DEX2"/>
<dbReference type="PANTHER" id="PTHR42859">
    <property type="entry name" value="OXIDOREDUCTASE"/>
    <property type="match status" value="1"/>
</dbReference>
<dbReference type="InterPro" id="IPR017900">
    <property type="entry name" value="4Fe4S_Fe_S_CS"/>
</dbReference>
<comment type="function">
    <text evidence="9">Ferredoxins are iron-sulfur proteins that transfer electrons in a wide variety of metabolic reactions.</text>
</comment>
<evidence type="ECO:0000256" key="6">
    <source>
        <dbReference type="ARBA" id="ARBA00022982"/>
    </source>
</evidence>
<comment type="cofactor">
    <cofactor evidence="1">
        <name>[3Fe-4S] cluster</name>
        <dbReference type="ChEBI" id="CHEBI:21137"/>
    </cofactor>
</comment>
<evidence type="ECO:0000256" key="9">
    <source>
        <dbReference type="RuleBase" id="RU365098"/>
    </source>
</evidence>
<evidence type="ECO:0000256" key="8">
    <source>
        <dbReference type="ARBA" id="ARBA00023014"/>
    </source>
</evidence>
<evidence type="ECO:0000313" key="12">
    <source>
        <dbReference type="Proteomes" id="UP000075806"/>
    </source>
</evidence>
<evidence type="ECO:0000256" key="7">
    <source>
        <dbReference type="ARBA" id="ARBA00023004"/>
    </source>
</evidence>
<comment type="caution">
    <text evidence="11">The sequence shown here is derived from an EMBL/GenBank/DDBJ whole genome shotgun (WGS) entry which is preliminary data.</text>
</comment>
<dbReference type="PRINTS" id="PR00354">
    <property type="entry name" value="7FE8SFRDOXIN"/>
</dbReference>
<evidence type="ECO:0000256" key="4">
    <source>
        <dbReference type="ARBA" id="ARBA00022485"/>
    </source>
</evidence>
<keyword evidence="4 9" id="KW-0004">4Fe-4S</keyword>
<dbReference type="Gene3D" id="3.30.70.20">
    <property type="match status" value="1"/>
</dbReference>
<reference evidence="11" key="1">
    <citation type="submission" date="2016-02" db="EMBL/GenBank/DDBJ databases">
        <title>Genome sequence of Bacillus trypoxylicola KCTC 13244(T).</title>
        <authorList>
            <person name="Jeong H."/>
            <person name="Park S.-H."/>
            <person name="Choi S.-K."/>
        </authorList>
    </citation>
    <scope>NUCLEOTIDE SEQUENCE [LARGE SCALE GENOMIC DNA]</scope>
    <source>
        <strain evidence="11">KCTC 13244</strain>
    </source>
</reference>
<evidence type="ECO:0000313" key="11">
    <source>
        <dbReference type="EMBL" id="KYG29424.1"/>
    </source>
</evidence>
<evidence type="ECO:0000256" key="2">
    <source>
        <dbReference type="ARBA" id="ARBA00001966"/>
    </source>
</evidence>
<dbReference type="InterPro" id="IPR000813">
    <property type="entry name" value="7Fe_ferredoxin"/>
</dbReference>
<dbReference type="RefSeq" id="WP_045478435.1">
    <property type="nucleotide sequence ID" value="NZ_LTAO01000023.1"/>
</dbReference>
<dbReference type="InterPro" id="IPR050294">
    <property type="entry name" value="RnfB_subfamily"/>
</dbReference>
<evidence type="ECO:0000256" key="3">
    <source>
        <dbReference type="ARBA" id="ARBA00022448"/>
    </source>
</evidence>
<evidence type="ECO:0000259" key="10">
    <source>
        <dbReference type="PROSITE" id="PS51379"/>
    </source>
</evidence>
<accession>A0A162DEX2</accession>
<keyword evidence="5 9" id="KW-0479">Metal-binding</keyword>
<dbReference type="GO" id="GO:0051539">
    <property type="term" value="F:4 iron, 4 sulfur cluster binding"/>
    <property type="evidence" value="ECO:0007669"/>
    <property type="project" value="UniProtKB-UniRule"/>
</dbReference>
<comment type="cofactor">
    <cofactor evidence="2 9">
        <name>[4Fe-4S] cluster</name>
        <dbReference type="ChEBI" id="CHEBI:49883"/>
    </cofactor>
</comment>
<dbReference type="PANTHER" id="PTHR42859:SF2">
    <property type="entry name" value="FERREDOXIN"/>
    <property type="match status" value="1"/>
</dbReference>
<dbReference type="Proteomes" id="UP000075806">
    <property type="component" value="Unassembled WGS sequence"/>
</dbReference>
<keyword evidence="7 9" id="KW-0408">Iron</keyword>
<name>A0A162DEX2_9BACI</name>
<organism evidence="11 12">
    <name type="scientific">Alkalihalobacillus trypoxylicola</name>
    <dbReference type="NCBI Taxonomy" id="519424"/>
    <lineage>
        <taxon>Bacteria</taxon>
        <taxon>Bacillati</taxon>
        <taxon>Bacillota</taxon>
        <taxon>Bacilli</taxon>
        <taxon>Bacillales</taxon>
        <taxon>Bacillaceae</taxon>
        <taxon>Alkalihalobacillus</taxon>
    </lineage>
</organism>
<protein>
    <recommendedName>
        <fullName evidence="9">Ferredoxin</fullName>
    </recommendedName>
</protein>
<keyword evidence="3 9" id="KW-0813">Transport</keyword>
<dbReference type="Pfam" id="PF00037">
    <property type="entry name" value="Fer4"/>
    <property type="match status" value="1"/>
</dbReference>
<dbReference type="OrthoDB" id="9798098at2"/>
<keyword evidence="12" id="KW-1185">Reference proteome</keyword>
<dbReference type="PROSITE" id="PS51379">
    <property type="entry name" value="4FE4S_FER_2"/>
    <property type="match status" value="1"/>
</dbReference>